<evidence type="ECO:0000313" key="2">
    <source>
        <dbReference type="EMBL" id="MEE1888197.1"/>
    </source>
</evidence>
<dbReference type="EMBL" id="JAZDCT010000012">
    <property type="protein sequence ID" value="MEE1888197.1"/>
    <property type="molecule type" value="Genomic_DNA"/>
</dbReference>
<name>A0ABU7HB36_9PSED</name>
<evidence type="ECO:0000313" key="3">
    <source>
        <dbReference type="Proteomes" id="UP001354227"/>
    </source>
</evidence>
<dbReference type="Proteomes" id="UP001354227">
    <property type="component" value="Unassembled WGS sequence"/>
</dbReference>
<dbReference type="RefSeq" id="WP_330103741.1">
    <property type="nucleotide sequence ID" value="NZ_JAZDCT010000012.1"/>
</dbReference>
<evidence type="ECO:0008006" key="4">
    <source>
        <dbReference type="Google" id="ProtNLM"/>
    </source>
</evidence>
<keyword evidence="1" id="KW-0732">Signal</keyword>
<organism evidence="2 3">
    <name type="scientific">Pseudomonas carassii</name>
    <dbReference type="NCBI Taxonomy" id="3115855"/>
    <lineage>
        <taxon>Bacteria</taxon>
        <taxon>Pseudomonadati</taxon>
        <taxon>Pseudomonadota</taxon>
        <taxon>Gammaproteobacteria</taxon>
        <taxon>Pseudomonadales</taxon>
        <taxon>Pseudomonadaceae</taxon>
        <taxon>Pseudomonas</taxon>
    </lineage>
</organism>
<reference evidence="2" key="1">
    <citation type="submission" date="2024-01" db="EMBL/GenBank/DDBJ databases">
        <title>Unpublished Manusciprt.</title>
        <authorList>
            <person name="Duman M."/>
            <person name="Valdes E.G."/>
            <person name="Ajmi N."/>
            <person name="Altun S."/>
            <person name="Saticioglu I.B."/>
        </authorList>
    </citation>
    <scope>NUCLEOTIDE SEQUENCE</scope>
    <source>
        <strain evidence="2">137P</strain>
    </source>
</reference>
<gene>
    <name evidence="2" type="ORF">V0R62_11055</name>
</gene>
<evidence type="ECO:0000256" key="1">
    <source>
        <dbReference type="SAM" id="SignalP"/>
    </source>
</evidence>
<accession>A0ABU7HB36</accession>
<feature type="signal peptide" evidence="1">
    <location>
        <begin position="1"/>
        <end position="20"/>
    </location>
</feature>
<proteinExistence type="predicted"/>
<sequence length="304" mass="32941">MKLTNPALLLVMLFGLSGCGYNTQAVKDFNESSVGFTKSYSEIMKKSVKWCYESMLSSELGKTNYVSASAMKKNIDGECEAFAANVKTAEASAVVINTYAAALSALVGVSPQFLADDAKNLKDAALTIKGADGNQVLNKEDAEAFEQLTKLLSEMITTAAIKDKATNLMRDNYAAVNRQVDTMLAVADVASTEVANAASVSNTALVSNIDFVGARKGEKNKNLSNEQALIYRYLAYIMAQQHPDQKEVDDALAKFKAAGEALKKANINLEQKFSTLSKKDQLQSINDFANKVETLRDSIHAMNK</sequence>
<feature type="chain" id="PRO_5045254801" description="Lipoprotein" evidence="1">
    <location>
        <begin position="21"/>
        <end position="304"/>
    </location>
</feature>
<protein>
    <recommendedName>
        <fullName evidence="4">Lipoprotein</fullName>
    </recommendedName>
</protein>
<keyword evidence="3" id="KW-1185">Reference proteome</keyword>
<comment type="caution">
    <text evidence="2">The sequence shown here is derived from an EMBL/GenBank/DDBJ whole genome shotgun (WGS) entry which is preliminary data.</text>
</comment>
<dbReference type="PROSITE" id="PS51257">
    <property type="entry name" value="PROKAR_LIPOPROTEIN"/>
    <property type="match status" value="1"/>
</dbReference>